<dbReference type="SUPFAM" id="SSF54631">
    <property type="entry name" value="CBS-domain pair"/>
    <property type="match status" value="1"/>
</dbReference>
<dbReference type="PANTHER" id="PTHR48108:SF6">
    <property type="entry name" value="CBS DOMAIN-CONTAINING PROTEIN CBSX1, CHLOROPLASTIC"/>
    <property type="match status" value="1"/>
</dbReference>
<gene>
    <name evidence="5" type="ORF">TAV2_LOCUS8222</name>
</gene>
<comment type="caution">
    <text evidence="5">The sequence shown here is derived from an EMBL/GenBank/DDBJ whole genome shotgun (WGS) entry which is preliminary data.</text>
</comment>
<dbReference type="InterPro" id="IPR046342">
    <property type="entry name" value="CBS_dom_sf"/>
</dbReference>
<protein>
    <recommendedName>
        <fullName evidence="4">CBS domain-containing protein</fullName>
    </recommendedName>
</protein>
<evidence type="ECO:0000256" key="2">
    <source>
        <dbReference type="PROSITE-ProRule" id="PRU00703"/>
    </source>
</evidence>
<dbReference type="EMBL" id="CAJVSB020000264">
    <property type="protein sequence ID" value="CAH2049160.1"/>
    <property type="molecule type" value="Genomic_DNA"/>
</dbReference>
<accession>A0AAU9RWC6</accession>
<dbReference type="Pfam" id="PF00571">
    <property type="entry name" value="CBS"/>
    <property type="match status" value="2"/>
</dbReference>
<keyword evidence="1" id="KW-0677">Repeat</keyword>
<dbReference type="PANTHER" id="PTHR48108">
    <property type="entry name" value="CBS DOMAIN-CONTAINING PROTEIN CBSX2, CHLOROPLASTIC"/>
    <property type="match status" value="1"/>
</dbReference>
<evidence type="ECO:0000313" key="6">
    <source>
        <dbReference type="Proteomes" id="UP000836841"/>
    </source>
</evidence>
<dbReference type="InterPro" id="IPR051462">
    <property type="entry name" value="CBS_domain-containing"/>
</dbReference>
<evidence type="ECO:0000256" key="1">
    <source>
        <dbReference type="ARBA" id="ARBA00022737"/>
    </source>
</evidence>
<feature type="region of interest" description="Disordered" evidence="3">
    <location>
        <begin position="235"/>
        <end position="263"/>
    </location>
</feature>
<keyword evidence="2" id="KW-0129">CBS domain</keyword>
<dbReference type="PROSITE" id="PS51371">
    <property type="entry name" value="CBS"/>
    <property type="match status" value="1"/>
</dbReference>
<organism evidence="5 6">
    <name type="scientific">Thlaspi arvense</name>
    <name type="common">Field penny-cress</name>
    <dbReference type="NCBI Taxonomy" id="13288"/>
    <lineage>
        <taxon>Eukaryota</taxon>
        <taxon>Viridiplantae</taxon>
        <taxon>Streptophyta</taxon>
        <taxon>Embryophyta</taxon>
        <taxon>Tracheophyta</taxon>
        <taxon>Spermatophyta</taxon>
        <taxon>Magnoliopsida</taxon>
        <taxon>eudicotyledons</taxon>
        <taxon>Gunneridae</taxon>
        <taxon>Pentapetalae</taxon>
        <taxon>rosids</taxon>
        <taxon>malvids</taxon>
        <taxon>Brassicales</taxon>
        <taxon>Brassicaceae</taxon>
        <taxon>Thlaspideae</taxon>
        <taxon>Thlaspi</taxon>
    </lineage>
</organism>
<proteinExistence type="predicted"/>
<dbReference type="InterPro" id="IPR000644">
    <property type="entry name" value="CBS_dom"/>
</dbReference>
<dbReference type="SMART" id="SM00116">
    <property type="entry name" value="CBS"/>
    <property type="match status" value="2"/>
</dbReference>
<reference evidence="5 6" key="1">
    <citation type="submission" date="2022-03" db="EMBL/GenBank/DDBJ databases">
        <authorList>
            <person name="Nunn A."/>
            <person name="Chopra R."/>
            <person name="Nunn A."/>
            <person name="Contreras Garrido A."/>
        </authorList>
    </citation>
    <scope>NUCLEOTIDE SEQUENCE [LARGE SCALE GENOMIC DNA]</scope>
</reference>
<feature type="domain" description="CBS" evidence="4">
    <location>
        <begin position="42"/>
        <end position="101"/>
    </location>
</feature>
<evidence type="ECO:0000313" key="5">
    <source>
        <dbReference type="EMBL" id="CAH2049160.1"/>
    </source>
</evidence>
<name>A0AAU9RWC6_THLAR</name>
<evidence type="ECO:0000259" key="4">
    <source>
        <dbReference type="PROSITE" id="PS51371"/>
    </source>
</evidence>
<sequence>MRTTVMWFALPLGNFDLGRATQFVQRTWLHPRSGFYTVGDFMTRKEDLHVVKPTTSVDEALEILVEKRITGFPVIDDDWKLVGLVSDYDLLALDSISEQSLDALPMKYMAGTKEGNIGLDFAASTPDLKLSSLGIFVQGTKRCHLGTRSSKANRCASPWSRQVASPVTLNDGAGVDVQSLREIAPIKSFHRALEAKRLSHPSSIAISIRAQTEHHRSPEPSSAFVEPLTHLDRACRNHSNPDQYRRSSDSSSPPPLSPRPTSIEHAGTLRAQTAYILCAILPNSHVICYALCCCGPLHYGGGQAETSMFPEVDSTWKGRGRTGFEHHDLGWWETFNEVQRLLSKTNGQVVGDLMTPAPVVVRESTNLEDAARLLLKTNIVDFLWWMGRVGIITRGNIIRAALHIKHATEA</sequence>
<dbReference type="Proteomes" id="UP000836841">
    <property type="component" value="Unassembled WGS sequence"/>
</dbReference>
<dbReference type="AlphaFoldDB" id="A0AAU9RWC6"/>
<keyword evidence="6" id="KW-1185">Reference proteome</keyword>
<dbReference type="Gene3D" id="3.10.580.10">
    <property type="entry name" value="CBS-domain"/>
    <property type="match status" value="2"/>
</dbReference>
<evidence type="ECO:0000256" key="3">
    <source>
        <dbReference type="SAM" id="MobiDB-lite"/>
    </source>
</evidence>